<protein>
    <submittedName>
        <fullName evidence="1">Uncharacterized protein</fullName>
    </submittedName>
</protein>
<dbReference type="OrthoDB" id="319174at2759"/>
<dbReference type="RefSeq" id="XP_001435807.1">
    <property type="nucleotide sequence ID" value="XM_001435770.1"/>
</dbReference>
<dbReference type="Proteomes" id="UP000000600">
    <property type="component" value="Unassembled WGS sequence"/>
</dbReference>
<dbReference type="KEGG" id="ptm:GSPATT00037194001"/>
<evidence type="ECO:0000313" key="2">
    <source>
        <dbReference type="Proteomes" id="UP000000600"/>
    </source>
</evidence>
<accession>A0CC93</accession>
<proteinExistence type="predicted"/>
<evidence type="ECO:0000313" key="1">
    <source>
        <dbReference type="EMBL" id="CAK68410.1"/>
    </source>
</evidence>
<dbReference type="EMBL" id="CT868059">
    <property type="protein sequence ID" value="CAK68410.1"/>
    <property type="molecule type" value="Genomic_DNA"/>
</dbReference>
<name>A0CC93_PARTE</name>
<keyword evidence="2" id="KW-1185">Reference proteome</keyword>
<dbReference type="GeneID" id="5021592"/>
<reference evidence="1 2" key="1">
    <citation type="journal article" date="2006" name="Nature">
        <title>Global trends of whole-genome duplications revealed by the ciliate Paramecium tetraurelia.</title>
        <authorList>
            <consortium name="Genoscope"/>
            <person name="Aury J.-M."/>
            <person name="Jaillon O."/>
            <person name="Duret L."/>
            <person name="Noel B."/>
            <person name="Jubin C."/>
            <person name="Porcel B.M."/>
            <person name="Segurens B."/>
            <person name="Daubin V."/>
            <person name="Anthouard V."/>
            <person name="Aiach N."/>
            <person name="Arnaiz O."/>
            <person name="Billaut A."/>
            <person name="Beisson J."/>
            <person name="Blanc I."/>
            <person name="Bouhouche K."/>
            <person name="Camara F."/>
            <person name="Duharcourt S."/>
            <person name="Guigo R."/>
            <person name="Gogendeau D."/>
            <person name="Katinka M."/>
            <person name="Keller A.-M."/>
            <person name="Kissmehl R."/>
            <person name="Klotz C."/>
            <person name="Koll F."/>
            <person name="Le Moue A."/>
            <person name="Lepere C."/>
            <person name="Malinsky S."/>
            <person name="Nowacki M."/>
            <person name="Nowak J.K."/>
            <person name="Plattner H."/>
            <person name="Poulain J."/>
            <person name="Ruiz F."/>
            <person name="Serrano V."/>
            <person name="Zagulski M."/>
            <person name="Dessen P."/>
            <person name="Betermier M."/>
            <person name="Weissenbach J."/>
            <person name="Scarpelli C."/>
            <person name="Schachter V."/>
            <person name="Sperling L."/>
            <person name="Meyer E."/>
            <person name="Cohen J."/>
            <person name="Wincker P."/>
        </authorList>
    </citation>
    <scope>NUCLEOTIDE SEQUENCE [LARGE SCALE GENOMIC DNA]</scope>
    <source>
        <strain evidence="1 2">Stock d4-2</strain>
    </source>
</reference>
<dbReference type="InParanoid" id="A0CC93"/>
<dbReference type="HOGENOM" id="CLU_2066003_0_0_1"/>
<gene>
    <name evidence="1" type="ORF">GSPATT00037194001</name>
</gene>
<sequence length="119" mass="14234">MLGLKYEYYQYFSYQDLQQLKEILTYDSIGEVKFYEDEKVIEYKINKSNCILLSELIELINGFHQISFGIGVIAFHSLVRESDVHEKKKILTLLFRLRSYMVEIRTQSISDYYLQKNLV</sequence>
<dbReference type="AlphaFoldDB" id="A0CC93"/>
<organism evidence="1 2">
    <name type="scientific">Paramecium tetraurelia</name>
    <dbReference type="NCBI Taxonomy" id="5888"/>
    <lineage>
        <taxon>Eukaryota</taxon>
        <taxon>Sar</taxon>
        <taxon>Alveolata</taxon>
        <taxon>Ciliophora</taxon>
        <taxon>Intramacronucleata</taxon>
        <taxon>Oligohymenophorea</taxon>
        <taxon>Peniculida</taxon>
        <taxon>Parameciidae</taxon>
        <taxon>Paramecium</taxon>
    </lineage>
</organism>